<dbReference type="SMART" id="SM01217">
    <property type="entry name" value="Fn3_like"/>
    <property type="match status" value="1"/>
</dbReference>
<dbReference type="InterPro" id="IPR001764">
    <property type="entry name" value="Glyco_hydro_3_N"/>
</dbReference>
<evidence type="ECO:0000256" key="10">
    <source>
        <dbReference type="ARBA" id="ARBA00023326"/>
    </source>
</evidence>
<name>A0A0C3GC63_OIDMZ</name>
<dbReference type="InterPro" id="IPR013783">
    <property type="entry name" value="Ig-like_fold"/>
</dbReference>
<reference evidence="14" key="2">
    <citation type="submission" date="2015-01" db="EMBL/GenBank/DDBJ databases">
        <title>Evolutionary Origins and Diversification of the Mycorrhizal Mutualists.</title>
        <authorList>
            <consortium name="DOE Joint Genome Institute"/>
            <consortium name="Mycorrhizal Genomics Consortium"/>
            <person name="Kohler A."/>
            <person name="Kuo A."/>
            <person name="Nagy L.G."/>
            <person name="Floudas D."/>
            <person name="Copeland A."/>
            <person name="Barry K.W."/>
            <person name="Cichocki N."/>
            <person name="Veneault-Fourrey C."/>
            <person name="LaButti K."/>
            <person name="Lindquist E.A."/>
            <person name="Lipzen A."/>
            <person name="Lundell T."/>
            <person name="Morin E."/>
            <person name="Murat C."/>
            <person name="Riley R."/>
            <person name="Ohm R."/>
            <person name="Sun H."/>
            <person name="Tunlid A."/>
            <person name="Henrissat B."/>
            <person name="Grigoriev I.V."/>
            <person name="Hibbett D.S."/>
            <person name="Martin F."/>
        </authorList>
    </citation>
    <scope>NUCLEOTIDE SEQUENCE [LARGE SCALE GENOMIC DNA]</scope>
    <source>
        <strain evidence="14">Zn</strain>
    </source>
</reference>
<dbReference type="Proteomes" id="UP000054321">
    <property type="component" value="Unassembled WGS sequence"/>
</dbReference>
<dbReference type="Pfam" id="PF00933">
    <property type="entry name" value="Glyco_hydro_3"/>
    <property type="match status" value="1"/>
</dbReference>
<dbReference type="Gene3D" id="2.60.40.10">
    <property type="entry name" value="Immunoglobulins"/>
    <property type="match status" value="1"/>
</dbReference>
<keyword evidence="10 11" id="KW-0624">Polysaccharide degradation</keyword>
<dbReference type="SUPFAM" id="SSF52279">
    <property type="entry name" value="Beta-D-glucan exohydrolase, C-terminal domain"/>
    <property type="match status" value="1"/>
</dbReference>
<dbReference type="SUPFAM" id="SSF51445">
    <property type="entry name" value="(Trans)glycosidases"/>
    <property type="match status" value="1"/>
</dbReference>
<keyword evidence="7" id="KW-0325">Glycoprotein</keyword>
<dbReference type="HOGENOM" id="CLU_004542_2_0_1"/>
<keyword evidence="5" id="KW-0732">Signal</keyword>
<dbReference type="Gene3D" id="3.40.50.1700">
    <property type="entry name" value="Glycoside hydrolase family 3 C-terminal domain"/>
    <property type="match status" value="1"/>
</dbReference>
<dbReference type="InterPro" id="IPR036962">
    <property type="entry name" value="Glyco_hydro_3_N_sf"/>
</dbReference>
<dbReference type="GO" id="GO:0030245">
    <property type="term" value="P:cellulose catabolic process"/>
    <property type="evidence" value="ECO:0007669"/>
    <property type="project" value="UniProtKB-UniPathway"/>
</dbReference>
<evidence type="ECO:0000256" key="5">
    <source>
        <dbReference type="ARBA" id="ARBA00022729"/>
    </source>
</evidence>
<keyword evidence="6 11" id="KW-0378">Hydrolase</keyword>
<evidence type="ECO:0000313" key="13">
    <source>
        <dbReference type="EMBL" id="KIM93745.1"/>
    </source>
</evidence>
<dbReference type="PROSITE" id="PS00775">
    <property type="entry name" value="GLYCOSYL_HYDROL_F3"/>
    <property type="match status" value="1"/>
</dbReference>
<protein>
    <recommendedName>
        <fullName evidence="4 11">beta-glucosidase</fullName>
        <ecNumber evidence="4 11">3.2.1.21</ecNumber>
    </recommendedName>
</protein>
<evidence type="ECO:0000259" key="12">
    <source>
        <dbReference type="SMART" id="SM01217"/>
    </source>
</evidence>
<evidence type="ECO:0000256" key="8">
    <source>
        <dbReference type="ARBA" id="ARBA00023277"/>
    </source>
</evidence>
<comment type="similarity">
    <text evidence="3 11">Belongs to the glycosyl hydrolase 3 family.</text>
</comment>
<feature type="domain" description="Fibronectin type III-like" evidence="12">
    <location>
        <begin position="749"/>
        <end position="817"/>
    </location>
</feature>
<keyword evidence="8 11" id="KW-0119">Carbohydrate metabolism</keyword>
<dbReference type="PANTHER" id="PTHR42715">
    <property type="entry name" value="BETA-GLUCOSIDASE"/>
    <property type="match status" value="1"/>
</dbReference>
<dbReference type="PANTHER" id="PTHR42715:SF29">
    <property type="entry name" value="BETA-GLUCOSIDASE A-RELATED"/>
    <property type="match status" value="1"/>
</dbReference>
<gene>
    <name evidence="13" type="ORF">OIDMADRAFT_173105</name>
</gene>
<dbReference type="OrthoDB" id="416222at2759"/>
<evidence type="ECO:0000313" key="14">
    <source>
        <dbReference type="Proteomes" id="UP000054321"/>
    </source>
</evidence>
<dbReference type="Pfam" id="PF14310">
    <property type="entry name" value="Fn3-like"/>
    <property type="match status" value="1"/>
</dbReference>
<evidence type="ECO:0000256" key="1">
    <source>
        <dbReference type="ARBA" id="ARBA00000448"/>
    </source>
</evidence>
<comment type="catalytic activity">
    <reaction evidence="1 11">
        <text>Hydrolysis of terminal, non-reducing beta-D-glucosyl residues with release of beta-D-glucose.</text>
        <dbReference type="EC" id="3.2.1.21"/>
    </reaction>
</comment>
<dbReference type="FunFam" id="3.40.50.1700:FF:000003">
    <property type="entry name" value="Probable beta-glucosidase"/>
    <property type="match status" value="1"/>
</dbReference>
<proteinExistence type="inferred from homology"/>
<dbReference type="InterPro" id="IPR002772">
    <property type="entry name" value="Glyco_hydro_3_C"/>
</dbReference>
<keyword evidence="14" id="KW-1185">Reference proteome</keyword>
<dbReference type="FunFam" id="2.60.40.10:FF:001391">
    <property type="entry name" value="Beta-glucosidase"/>
    <property type="match status" value="1"/>
</dbReference>
<keyword evidence="9 11" id="KW-0326">Glycosidase</keyword>
<dbReference type="FunFam" id="3.20.20.300:FF:000002">
    <property type="entry name" value="Probable beta-glucosidase"/>
    <property type="match status" value="1"/>
</dbReference>
<comment type="pathway">
    <text evidence="2 11">Glycan metabolism; cellulose degradation.</text>
</comment>
<accession>A0A0C3GC63</accession>
<dbReference type="InterPro" id="IPR036881">
    <property type="entry name" value="Glyco_hydro_3_C_sf"/>
</dbReference>
<dbReference type="GO" id="GO:0008422">
    <property type="term" value="F:beta-glucosidase activity"/>
    <property type="evidence" value="ECO:0007669"/>
    <property type="project" value="UniProtKB-EC"/>
</dbReference>
<sequence>MKPSVLGWDDAYVRARDFISQLTLLEKVNLTTGVGWESAQCVGETGTIPRLGFRSLCMQDSPVGVRFTDFNSVFSSGQTVAATFDRSLLYARGYAMGSEHKGKGVTVQLGPVAGPIGRSPEGGRNWEGFSPDPYLTGVSMIHTVQGIQDAGVIACAKHLIGNEQEHFRQTGEAAGYGFNISEPLSSNIDDVTMHELYLWPFADAVRAGVGSVMCSYQQVNNSQTCGNSKLLNNLLKDELGFQGFVMSDWGAQHSGVSSALAGLDMSMPGDTAFNTGLTFWGTNLTLAVLNGTVPEWRIDDMALRIMAAYFKVGLTLNEPPINFDSWTINTYGPLHAGVGASIQQVNWHVDVRGEHASIIRDIGARSTVLLKNVNKALPLKKPKFVAVVGEDAGPNLNGPNGCSDRGCDNGTLGMAWGSGTANFPYLVTPDSALQSQAIADGTVYQSIFDNYATSAIKALVSQADVTAIVFVNADSGEGYLHPDGNEGDRNNLTLWQSGDDLIKTVSALCKNTIVVIHSTGPTLIADWYNSTNITAILWAGVPGQESGNSITDVLYGKVNPAARTPFTWGPTRSSYGTDLLYLPNNGNGPPQSDFQEGIFIDYRGFDKRNITPIYEFGFGLSYTTFVYTHLTVTKLTAEKYTPASGMTSPAPTFGNFSTNLHNYLFPNTSFPHIRQFIYPYLNTTDAKAASGDPDYGQTAAEFLPPYATDGSPQPLLPSGGGPGGNPRLYDVLYKVTARITNTGAINGEEVPQLYISLGGPNDPKVVLRGFDRLAINAGQTATFSADILRRDLSNWDTVRQDWIVTAYPKTVYVGPSSRNLPLSKVLN</sequence>
<dbReference type="PRINTS" id="PR00133">
    <property type="entry name" value="GLHYDRLASE3"/>
</dbReference>
<evidence type="ECO:0000256" key="6">
    <source>
        <dbReference type="ARBA" id="ARBA00022801"/>
    </source>
</evidence>
<dbReference type="EMBL" id="KN832893">
    <property type="protein sequence ID" value="KIM93745.1"/>
    <property type="molecule type" value="Genomic_DNA"/>
</dbReference>
<dbReference type="EC" id="3.2.1.21" evidence="4 11"/>
<reference evidence="13 14" key="1">
    <citation type="submission" date="2014-04" db="EMBL/GenBank/DDBJ databases">
        <authorList>
            <consortium name="DOE Joint Genome Institute"/>
            <person name="Kuo A."/>
            <person name="Martino E."/>
            <person name="Perotto S."/>
            <person name="Kohler A."/>
            <person name="Nagy L.G."/>
            <person name="Floudas D."/>
            <person name="Copeland A."/>
            <person name="Barry K.W."/>
            <person name="Cichocki N."/>
            <person name="Veneault-Fourrey C."/>
            <person name="LaButti K."/>
            <person name="Lindquist E.A."/>
            <person name="Lipzen A."/>
            <person name="Lundell T."/>
            <person name="Morin E."/>
            <person name="Murat C."/>
            <person name="Sun H."/>
            <person name="Tunlid A."/>
            <person name="Henrissat B."/>
            <person name="Grigoriev I.V."/>
            <person name="Hibbett D.S."/>
            <person name="Martin F."/>
            <person name="Nordberg H.P."/>
            <person name="Cantor M.N."/>
            <person name="Hua S.X."/>
        </authorList>
    </citation>
    <scope>NUCLEOTIDE SEQUENCE [LARGE SCALE GENOMIC DNA]</scope>
    <source>
        <strain evidence="13 14">Zn</strain>
    </source>
</reference>
<dbReference type="Gene3D" id="3.20.20.300">
    <property type="entry name" value="Glycoside hydrolase, family 3, N-terminal domain"/>
    <property type="match status" value="1"/>
</dbReference>
<organism evidence="13 14">
    <name type="scientific">Oidiodendron maius (strain Zn)</name>
    <dbReference type="NCBI Taxonomy" id="913774"/>
    <lineage>
        <taxon>Eukaryota</taxon>
        <taxon>Fungi</taxon>
        <taxon>Dikarya</taxon>
        <taxon>Ascomycota</taxon>
        <taxon>Pezizomycotina</taxon>
        <taxon>Leotiomycetes</taxon>
        <taxon>Leotiomycetes incertae sedis</taxon>
        <taxon>Myxotrichaceae</taxon>
        <taxon>Oidiodendron</taxon>
    </lineage>
</organism>
<evidence type="ECO:0000256" key="11">
    <source>
        <dbReference type="RuleBase" id="RU361161"/>
    </source>
</evidence>
<dbReference type="UniPathway" id="UPA00696"/>
<evidence type="ECO:0000256" key="7">
    <source>
        <dbReference type="ARBA" id="ARBA00023180"/>
    </source>
</evidence>
<dbReference type="InterPro" id="IPR019800">
    <property type="entry name" value="Glyco_hydro_3_AS"/>
</dbReference>
<evidence type="ECO:0000256" key="3">
    <source>
        <dbReference type="ARBA" id="ARBA00005336"/>
    </source>
</evidence>
<dbReference type="InterPro" id="IPR017853">
    <property type="entry name" value="GH"/>
</dbReference>
<dbReference type="InterPro" id="IPR026891">
    <property type="entry name" value="Fn3-like"/>
</dbReference>
<dbReference type="InterPro" id="IPR050288">
    <property type="entry name" value="Cellulose_deg_GH3"/>
</dbReference>
<dbReference type="Pfam" id="PF01915">
    <property type="entry name" value="Glyco_hydro_3_C"/>
    <property type="match status" value="1"/>
</dbReference>
<dbReference type="InParanoid" id="A0A0C3GC63"/>
<dbReference type="AlphaFoldDB" id="A0A0C3GC63"/>
<evidence type="ECO:0000256" key="4">
    <source>
        <dbReference type="ARBA" id="ARBA00012744"/>
    </source>
</evidence>
<dbReference type="STRING" id="913774.A0A0C3GC63"/>
<evidence type="ECO:0000256" key="9">
    <source>
        <dbReference type="ARBA" id="ARBA00023295"/>
    </source>
</evidence>
<evidence type="ECO:0000256" key="2">
    <source>
        <dbReference type="ARBA" id="ARBA00004987"/>
    </source>
</evidence>